<dbReference type="Pfam" id="PF04115">
    <property type="entry name" value="Ureidogly_lyase"/>
    <property type="match status" value="1"/>
</dbReference>
<keyword evidence="2" id="KW-0659">Purine metabolism</keyword>
<dbReference type="InterPro" id="IPR007247">
    <property type="entry name" value="Ureidogly_lyase"/>
</dbReference>
<organism evidence="5 6">
    <name type="scientific">Pannonibacter indicus</name>
    <dbReference type="NCBI Taxonomy" id="466044"/>
    <lineage>
        <taxon>Bacteria</taxon>
        <taxon>Pseudomonadati</taxon>
        <taxon>Pseudomonadota</taxon>
        <taxon>Alphaproteobacteria</taxon>
        <taxon>Hyphomicrobiales</taxon>
        <taxon>Stappiaceae</taxon>
        <taxon>Pannonibacter</taxon>
    </lineage>
</organism>
<gene>
    <name evidence="5" type="ORF">Ga0061067_11160</name>
</gene>
<dbReference type="GO" id="GO:0050385">
    <property type="term" value="F:ureidoglycolate lyase activity"/>
    <property type="evidence" value="ECO:0007669"/>
    <property type="project" value="UniProtKB-EC"/>
</dbReference>
<dbReference type="RefSeq" id="WP_208975739.1">
    <property type="nucleotide sequence ID" value="NZ_CYHE01000011.1"/>
</dbReference>
<dbReference type="AlphaFoldDB" id="A0A0K6I6F0"/>
<dbReference type="PANTHER" id="PTHR21221">
    <property type="entry name" value="UREIDOGLYCOLATE HYDROLASE"/>
    <property type="match status" value="1"/>
</dbReference>
<accession>A0A0K6I6F0</accession>
<proteinExistence type="predicted"/>
<dbReference type="NCBIfam" id="NF009932">
    <property type="entry name" value="PRK13395.1"/>
    <property type="match status" value="1"/>
</dbReference>
<evidence type="ECO:0000256" key="3">
    <source>
        <dbReference type="ARBA" id="ARBA00023239"/>
    </source>
</evidence>
<dbReference type="NCBIfam" id="NF002952">
    <property type="entry name" value="PRK03606.2-3"/>
    <property type="match status" value="1"/>
</dbReference>
<evidence type="ECO:0000256" key="4">
    <source>
        <dbReference type="ARBA" id="ARBA00047684"/>
    </source>
</evidence>
<protein>
    <submittedName>
        <fullName evidence="5">Ureidoglycolate hydrolase (Allantoin degradation)</fullName>
    </submittedName>
</protein>
<dbReference type="PANTHER" id="PTHR21221:SF1">
    <property type="entry name" value="UREIDOGLYCOLATE LYASE"/>
    <property type="match status" value="1"/>
</dbReference>
<dbReference type="EMBL" id="CYHE01000011">
    <property type="protein sequence ID" value="CUA98887.1"/>
    <property type="molecule type" value="Genomic_DNA"/>
</dbReference>
<keyword evidence="6" id="KW-1185">Reference proteome</keyword>
<comment type="catalytic activity">
    <reaction evidence="4">
        <text>(S)-ureidoglycolate = urea + glyoxylate</text>
        <dbReference type="Rhea" id="RHEA:11304"/>
        <dbReference type="ChEBI" id="CHEBI:16199"/>
        <dbReference type="ChEBI" id="CHEBI:36655"/>
        <dbReference type="ChEBI" id="CHEBI:57296"/>
        <dbReference type="EC" id="4.3.2.3"/>
    </reaction>
</comment>
<comment type="subunit">
    <text evidence="1">Homodimer.</text>
</comment>
<name>A0A0K6I6F0_9HYPH</name>
<evidence type="ECO:0000256" key="2">
    <source>
        <dbReference type="ARBA" id="ARBA00022631"/>
    </source>
</evidence>
<dbReference type="InterPro" id="IPR024060">
    <property type="entry name" value="Ureidoglycolate_lyase_dom_sf"/>
</dbReference>
<keyword evidence="5" id="KW-0378">Hydrolase</keyword>
<evidence type="ECO:0000313" key="5">
    <source>
        <dbReference type="EMBL" id="CUA98887.1"/>
    </source>
</evidence>
<dbReference type="CDD" id="cd20298">
    <property type="entry name" value="cupin_UAH"/>
    <property type="match status" value="1"/>
</dbReference>
<dbReference type="InterPro" id="IPR011051">
    <property type="entry name" value="RmlC_Cupin_sf"/>
</dbReference>
<dbReference type="GO" id="GO:0004848">
    <property type="term" value="F:ureidoglycolate hydrolase activity"/>
    <property type="evidence" value="ECO:0007669"/>
    <property type="project" value="InterPro"/>
</dbReference>
<dbReference type="GO" id="GO:0006144">
    <property type="term" value="P:purine nucleobase metabolic process"/>
    <property type="evidence" value="ECO:0007669"/>
    <property type="project" value="UniProtKB-KW"/>
</dbReference>
<dbReference type="GO" id="GO:0000256">
    <property type="term" value="P:allantoin catabolic process"/>
    <property type="evidence" value="ECO:0007669"/>
    <property type="project" value="InterPro"/>
</dbReference>
<dbReference type="SUPFAM" id="SSF51182">
    <property type="entry name" value="RmlC-like cupins"/>
    <property type="match status" value="1"/>
</dbReference>
<dbReference type="InterPro" id="IPR047233">
    <property type="entry name" value="UAH_cupin"/>
</dbReference>
<dbReference type="Proteomes" id="UP000183900">
    <property type="component" value="Unassembled WGS sequence"/>
</dbReference>
<evidence type="ECO:0000313" key="6">
    <source>
        <dbReference type="Proteomes" id="UP000183900"/>
    </source>
</evidence>
<reference evidence="6" key="1">
    <citation type="submission" date="2015-08" db="EMBL/GenBank/DDBJ databases">
        <authorList>
            <person name="Varghese N."/>
        </authorList>
    </citation>
    <scope>NUCLEOTIDE SEQUENCE [LARGE SCALE GENOMIC DNA]</scope>
    <source>
        <strain evidence="6">DSM 23407</strain>
    </source>
</reference>
<sequence>MTRAAETASGPHLPRIVTEPLTAEAFHPFGDVLEAEGAPDRLINQGLCGRFHDRARLDFGPGGRAGLSLFKAEPRTLPYRLEMLERHPDGSQAFVPMSLTSFLVIAAEDENGRPGTPRAFLTRPGQAINLLRGTWHGVLTPLEAPGLFAVIDRIGSSANLEEHWLDTPFEVTRG</sequence>
<dbReference type="Gene3D" id="2.60.120.480">
    <property type="entry name" value="Ureidoglycolate hydrolase"/>
    <property type="match status" value="1"/>
</dbReference>
<keyword evidence="3" id="KW-0456">Lyase</keyword>
<evidence type="ECO:0000256" key="1">
    <source>
        <dbReference type="ARBA" id="ARBA00011738"/>
    </source>
</evidence>